<comment type="caution">
    <text evidence="1">The sequence shown here is derived from an EMBL/GenBank/DDBJ whole genome shotgun (WGS) entry which is preliminary data.</text>
</comment>
<keyword evidence="2" id="KW-1185">Reference proteome</keyword>
<reference evidence="1" key="1">
    <citation type="submission" date="2022-04" db="EMBL/GenBank/DDBJ databases">
        <title>Jade perch genome.</title>
        <authorList>
            <person name="Chao B."/>
        </authorList>
    </citation>
    <scope>NUCLEOTIDE SEQUENCE</scope>
    <source>
        <strain evidence="1">CB-2022</strain>
    </source>
</reference>
<proteinExistence type="predicted"/>
<gene>
    <name evidence="1" type="ORF">L3Q82_016665</name>
</gene>
<evidence type="ECO:0000313" key="2">
    <source>
        <dbReference type="Proteomes" id="UP000831701"/>
    </source>
</evidence>
<sequence>NVAADETLTEPDSRLTTWTKDRPEEQNESSRERLQDQICSELEDRQVTEKPKMQERGFFTQRRAAVALCIVLLMLAQQVCAGPLVPQVQSRSDQEADPSGVQILRRIARMTPLWRIMNSKPYGAYCQGNYECSTGICRCVSAHSNKSREVKLSPQEVKLRISTFIAPQKIQCD</sequence>
<dbReference type="EMBL" id="CM041532">
    <property type="protein sequence ID" value="KAI3376137.1"/>
    <property type="molecule type" value="Genomic_DNA"/>
</dbReference>
<evidence type="ECO:0000313" key="1">
    <source>
        <dbReference type="EMBL" id="KAI3376137.1"/>
    </source>
</evidence>
<organism evidence="1 2">
    <name type="scientific">Scortum barcoo</name>
    <name type="common">barcoo grunter</name>
    <dbReference type="NCBI Taxonomy" id="214431"/>
    <lineage>
        <taxon>Eukaryota</taxon>
        <taxon>Metazoa</taxon>
        <taxon>Chordata</taxon>
        <taxon>Craniata</taxon>
        <taxon>Vertebrata</taxon>
        <taxon>Euteleostomi</taxon>
        <taxon>Actinopterygii</taxon>
        <taxon>Neopterygii</taxon>
        <taxon>Teleostei</taxon>
        <taxon>Neoteleostei</taxon>
        <taxon>Acanthomorphata</taxon>
        <taxon>Eupercaria</taxon>
        <taxon>Centrarchiformes</taxon>
        <taxon>Terapontoidei</taxon>
        <taxon>Terapontidae</taxon>
        <taxon>Scortum</taxon>
    </lineage>
</organism>
<accession>A0ACB8X735</accession>
<feature type="non-terminal residue" evidence="1">
    <location>
        <position position="1"/>
    </location>
</feature>
<protein>
    <submittedName>
        <fullName evidence="1">Uncharacterized protein</fullName>
    </submittedName>
</protein>
<name>A0ACB8X735_9TELE</name>
<dbReference type="Proteomes" id="UP000831701">
    <property type="component" value="Chromosome 2"/>
</dbReference>